<comment type="cofactor">
    <cofactor evidence="4">
        <name>Mg(2+)</name>
        <dbReference type="ChEBI" id="CHEBI:18420"/>
    </cofactor>
</comment>
<evidence type="ECO:0000313" key="5">
    <source>
        <dbReference type="EMBL" id="OOY24485.1"/>
    </source>
</evidence>
<dbReference type="PANTHER" id="PTHR23407">
    <property type="entry name" value="ATPASE INHIBITOR/5-FORMYLTETRAHYDROFOLATE CYCLO-LIGASE"/>
    <property type="match status" value="1"/>
</dbReference>
<dbReference type="EC" id="6.3.3.2" evidence="4"/>
<keyword evidence="2 4" id="KW-0547">Nucleotide-binding</keyword>
<evidence type="ECO:0000256" key="2">
    <source>
        <dbReference type="ARBA" id="ARBA00022741"/>
    </source>
</evidence>
<dbReference type="NCBIfam" id="TIGR02727">
    <property type="entry name" value="MTHFS_bact"/>
    <property type="match status" value="1"/>
</dbReference>
<keyword evidence="3 4" id="KW-0067">ATP-binding</keyword>
<dbReference type="Gene3D" id="3.40.50.10420">
    <property type="entry name" value="NagB/RpiA/CoA transferase-like"/>
    <property type="match status" value="1"/>
</dbReference>
<protein>
    <recommendedName>
        <fullName evidence="4">5-formyltetrahydrofolate cyclo-ligase</fullName>
        <ecNumber evidence="4">6.3.3.2</ecNumber>
    </recommendedName>
</protein>
<dbReference type="InterPro" id="IPR002698">
    <property type="entry name" value="FTHF_cligase"/>
</dbReference>
<dbReference type="EMBL" id="MPZV01000002">
    <property type="protein sequence ID" value="OOY24485.1"/>
    <property type="molecule type" value="Genomic_DNA"/>
</dbReference>
<accession>A0ABX3N0X0</accession>
<proteinExistence type="inferred from homology"/>
<dbReference type="RefSeq" id="WP_078523308.1">
    <property type="nucleotide sequence ID" value="NZ_MPZV01000002.1"/>
</dbReference>
<comment type="similarity">
    <text evidence="1 4">Belongs to the 5-formyltetrahydrofolate cyclo-ligase family.</text>
</comment>
<organism evidence="5 6">
    <name type="scientific">Thioclava sediminum</name>
    <dbReference type="NCBI Taxonomy" id="1915319"/>
    <lineage>
        <taxon>Bacteria</taxon>
        <taxon>Pseudomonadati</taxon>
        <taxon>Pseudomonadota</taxon>
        <taxon>Alphaproteobacteria</taxon>
        <taxon>Rhodobacterales</taxon>
        <taxon>Paracoccaceae</taxon>
        <taxon>Thioclava</taxon>
    </lineage>
</organism>
<dbReference type="Pfam" id="PF01812">
    <property type="entry name" value="5-FTHF_cyc-lig"/>
    <property type="match status" value="1"/>
</dbReference>
<keyword evidence="4" id="KW-0460">Magnesium</keyword>
<comment type="catalytic activity">
    <reaction evidence="4">
        <text>(6S)-5-formyl-5,6,7,8-tetrahydrofolate + ATP = (6R)-5,10-methenyltetrahydrofolate + ADP + phosphate</text>
        <dbReference type="Rhea" id="RHEA:10488"/>
        <dbReference type="ChEBI" id="CHEBI:30616"/>
        <dbReference type="ChEBI" id="CHEBI:43474"/>
        <dbReference type="ChEBI" id="CHEBI:57455"/>
        <dbReference type="ChEBI" id="CHEBI:57457"/>
        <dbReference type="ChEBI" id="CHEBI:456216"/>
        <dbReference type="EC" id="6.3.3.2"/>
    </reaction>
</comment>
<name>A0ABX3N0X0_9RHOB</name>
<evidence type="ECO:0000313" key="6">
    <source>
        <dbReference type="Proteomes" id="UP000190787"/>
    </source>
</evidence>
<keyword evidence="6" id="KW-1185">Reference proteome</keyword>
<comment type="caution">
    <text evidence="5">The sequence shown here is derived from an EMBL/GenBank/DDBJ whole genome shotgun (WGS) entry which is preliminary data.</text>
</comment>
<keyword evidence="4" id="KW-0479">Metal-binding</keyword>
<dbReference type="InterPro" id="IPR037171">
    <property type="entry name" value="NagB/RpiA_transferase-like"/>
</dbReference>
<dbReference type="PANTHER" id="PTHR23407:SF1">
    <property type="entry name" value="5-FORMYLTETRAHYDROFOLATE CYCLO-LIGASE"/>
    <property type="match status" value="1"/>
</dbReference>
<dbReference type="SUPFAM" id="SSF100950">
    <property type="entry name" value="NagB/RpiA/CoA transferase-like"/>
    <property type="match status" value="1"/>
</dbReference>
<gene>
    <name evidence="5" type="ORF">BMI91_10665</name>
</gene>
<dbReference type="Proteomes" id="UP000190787">
    <property type="component" value="Unassembled WGS sequence"/>
</dbReference>
<sequence>MDDDATGGAPACFAHLLVDGHLVDPEAARDVARFRRAERARLVAARALSAEDRERATVRLIDGLDRTVPLDARLTVAVYWPIRGEPDLRGWMGKAHEAGAEVLLPVVIERDAPLEFHTWTPDCRMVRGVWNIPVPAAGEPRTPDLVIVPLVGVDTTLHRLGNGGGYYDRTLARFDKKPRIVGIGFSNCVLPTIYPMPWDVPMDEIILSDGTHLTR</sequence>
<evidence type="ECO:0000256" key="3">
    <source>
        <dbReference type="ARBA" id="ARBA00022840"/>
    </source>
</evidence>
<dbReference type="InterPro" id="IPR024185">
    <property type="entry name" value="FTHF_cligase-like_sf"/>
</dbReference>
<evidence type="ECO:0000256" key="4">
    <source>
        <dbReference type="RuleBase" id="RU361279"/>
    </source>
</evidence>
<reference evidence="5 6" key="1">
    <citation type="submission" date="2016-11" db="EMBL/GenBank/DDBJ databases">
        <title>A multilocus sequence analysis scheme for characterization of bacteria in the genus Thioclava.</title>
        <authorList>
            <person name="Liu Y."/>
            <person name="Shao Z."/>
        </authorList>
    </citation>
    <scope>NUCLEOTIDE SEQUENCE [LARGE SCALE GENOMIC DNA]</scope>
    <source>
        <strain evidence="5 6">TAW-CT134</strain>
    </source>
</reference>
<evidence type="ECO:0000256" key="1">
    <source>
        <dbReference type="ARBA" id="ARBA00010638"/>
    </source>
</evidence>